<dbReference type="Pfam" id="PF07730">
    <property type="entry name" value="HisKA_3"/>
    <property type="match status" value="1"/>
</dbReference>
<dbReference type="InterPro" id="IPR003594">
    <property type="entry name" value="HATPase_dom"/>
</dbReference>
<keyword evidence="8" id="KW-0902">Two-component regulatory system</keyword>
<reference evidence="12 13" key="1">
    <citation type="submission" date="2019-03" db="EMBL/GenBank/DDBJ databases">
        <title>Genomic Encyclopedia of Type Strains, Phase III (KMG-III): the genomes of soil and plant-associated and newly described type strains.</title>
        <authorList>
            <person name="Whitman W."/>
        </authorList>
    </citation>
    <scope>NUCLEOTIDE SEQUENCE [LARGE SCALE GENOMIC DNA]</scope>
    <source>
        <strain evidence="12 13">VKM Ac-2570</strain>
    </source>
</reference>
<keyword evidence="4" id="KW-0808">Transferase</keyword>
<sequence length="414" mass="44499">MGVARGFARAVVLLALVAVVPVVSIVPPLVGQLTGSPWSLTNVWTWIGWLLLFSAAALGLARPIGTLVRRLARRWSGLRIEDGYRQPGPEPVQLATGYWWNGHSYERTRRDAEMDQQWRRRIGDPALWRDVRWILVGAITLGPVCAVPPAALAGAVVAFTRRSPFAIVIGVVLLAIAAAASPYAWRLLGPLAGRWLRLPDGAAAAERVRELELQRADLTRAQAAEIRRIERDLHDGAQARLVAVGLSLVTAEHLMDADPERAKALLREARKGTSESLTELRELVRGVHPPVLVERGLVDAIRALALDSPLDVSVVSDLDQRLEAPIEAAVYFSVAELLANAAKHAAVGKAQVSFHRSDGTLEVVVEDNGPGAAVLVPGGGLDGIGRRLNAFDGTLTLDSPPGGPTRARMEIPCA</sequence>
<feature type="domain" description="Histidine kinase/HSP90-like ATPase" evidence="10">
    <location>
        <begin position="333"/>
        <end position="412"/>
    </location>
</feature>
<feature type="transmembrane region" description="Helical" evidence="9">
    <location>
        <begin position="7"/>
        <end position="26"/>
    </location>
</feature>
<feature type="transmembrane region" description="Helical" evidence="9">
    <location>
        <begin position="46"/>
        <end position="65"/>
    </location>
</feature>
<dbReference type="SUPFAM" id="SSF55874">
    <property type="entry name" value="ATPase domain of HSP90 chaperone/DNA topoisomerase II/histidine kinase"/>
    <property type="match status" value="1"/>
</dbReference>
<evidence type="ECO:0000259" key="10">
    <source>
        <dbReference type="Pfam" id="PF02518"/>
    </source>
</evidence>
<gene>
    <name evidence="12" type="ORF">EV650_3632</name>
</gene>
<comment type="catalytic activity">
    <reaction evidence="1">
        <text>ATP + protein L-histidine = ADP + protein N-phospho-L-histidine.</text>
        <dbReference type="EC" id="2.7.13.3"/>
    </reaction>
</comment>
<dbReference type="GO" id="GO:0046983">
    <property type="term" value="F:protein dimerization activity"/>
    <property type="evidence" value="ECO:0007669"/>
    <property type="project" value="InterPro"/>
</dbReference>
<evidence type="ECO:0000256" key="2">
    <source>
        <dbReference type="ARBA" id="ARBA00012438"/>
    </source>
</evidence>
<evidence type="ECO:0000256" key="7">
    <source>
        <dbReference type="ARBA" id="ARBA00022840"/>
    </source>
</evidence>
<dbReference type="GO" id="GO:0016020">
    <property type="term" value="C:membrane"/>
    <property type="evidence" value="ECO:0007669"/>
    <property type="project" value="InterPro"/>
</dbReference>
<keyword evidence="9" id="KW-0472">Membrane</keyword>
<dbReference type="GO" id="GO:0005524">
    <property type="term" value="F:ATP binding"/>
    <property type="evidence" value="ECO:0007669"/>
    <property type="project" value="UniProtKB-KW"/>
</dbReference>
<dbReference type="OrthoDB" id="3217947at2"/>
<dbReference type="RefSeq" id="WP_134120221.1">
    <property type="nucleotide sequence ID" value="NZ_SODF01000002.1"/>
</dbReference>
<keyword evidence="3" id="KW-0597">Phosphoprotein</keyword>
<evidence type="ECO:0000313" key="13">
    <source>
        <dbReference type="Proteomes" id="UP000295447"/>
    </source>
</evidence>
<dbReference type="AlphaFoldDB" id="A0A4R7ZKL6"/>
<evidence type="ECO:0000256" key="5">
    <source>
        <dbReference type="ARBA" id="ARBA00022741"/>
    </source>
</evidence>
<proteinExistence type="predicted"/>
<feature type="transmembrane region" description="Helical" evidence="9">
    <location>
        <begin position="133"/>
        <end position="159"/>
    </location>
</feature>
<dbReference type="InterPro" id="IPR036890">
    <property type="entry name" value="HATPase_C_sf"/>
</dbReference>
<evidence type="ECO:0000256" key="9">
    <source>
        <dbReference type="SAM" id="Phobius"/>
    </source>
</evidence>
<evidence type="ECO:0000256" key="4">
    <source>
        <dbReference type="ARBA" id="ARBA00022679"/>
    </source>
</evidence>
<keyword evidence="7" id="KW-0067">ATP-binding</keyword>
<evidence type="ECO:0000259" key="11">
    <source>
        <dbReference type="Pfam" id="PF07730"/>
    </source>
</evidence>
<keyword evidence="9" id="KW-1133">Transmembrane helix</keyword>
<dbReference type="Gene3D" id="1.20.5.1930">
    <property type="match status" value="1"/>
</dbReference>
<dbReference type="GO" id="GO:0000155">
    <property type="term" value="F:phosphorelay sensor kinase activity"/>
    <property type="evidence" value="ECO:0007669"/>
    <property type="project" value="InterPro"/>
</dbReference>
<name>A0A4R7ZKL6_9ACTN</name>
<dbReference type="InterPro" id="IPR011712">
    <property type="entry name" value="Sig_transdc_His_kin_sub3_dim/P"/>
</dbReference>
<feature type="domain" description="Signal transduction histidine kinase subgroup 3 dimerisation and phosphoacceptor" evidence="11">
    <location>
        <begin position="227"/>
        <end position="292"/>
    </location>
</feature>
<dbReference type="Gene3D" id="3.30.565.10">
    <property type="entry name" value="Histidine kinase-like ATPase, C-terminal domain"/>
    <property type="match status" value="1"/>
</dbReference>
<keyword evidence="6 12" id="KW-0418">Kinase</keyword>
<organism evidence="12 13">
    <name type="scientific">Kribbella kalugense</name>
    <dbReference type="NCBI Taxonomy" id="2512221"/>
    <lineage>
        <taxon>Bacteria</taxon>
        <taxon>Bacillati</taxon>
        <taxon>Actinomycetota</taxon>
        <taxon>Actinomycetes</taxon>
        <taxon>Propionibacteriales</taxon>
        <taxon>Kribbellaceae</taxon>
        <taxon>Kribbella</taxon>
    </lineage>
</organism>
<dbReference type="PANTHER" id="PTHR24421">
    <property type="entry name" value="NITRATE/NITRITE SENSOR PROTEIN NARX-RELATED"/>
    <property type="match status" value="1"/>
</dbReference>
<dbReference type="InterPro" id="IPR050482">
    <property type="entry name" value="Sensor_HK_TwoCompSys"/>
</dbReference>
<keyword evidence="9" id="KW-0812">Transmembrane</keyword>
<dbReference type="Proteomes" id="UP000295447">
    <property type="component" value="Unassembled WGS sequence"/>
</dbReference>
<evidence type="ECO:0000313" key="12">
    <source>
        <dbReference type="EMBL" id="TDW17071.1"/>
    </source>
</evidence>
<comment type="caution">
    <text evidence="12">The sequence shown here is derived from an EMBL/GenBank/DDBJ whole genome shotgun (WGS) entry which is preliminary data.</text>
</comment>
<dbReference type="PANTHER" id="PTHR24421:SF10">
    <property type="entry name" value="NITRATE_NITRITE SENSOR PROTEIN NARQ"/>
    <property type="match status" value="1"/>
</dbReference>
<evidence type="ECO:0000256" key="3">
    <source>
        <dbReference type="ARBA" id="ARBA00022553"/>
    </source>
</evidence>
<dbReference type="EMBL" id="SODF01000002">
    <property type="protein sequence ID" value="TDW17071.1"/>
    <property type="molecule type" value="Genomic_DNA"/>
</dbReference>
<dbReference type="EC" id="2.7.13.3" evidence="2"/>
<protein>
    <recommendedName>
        <fullName evidence="2">histidine kinase</fullName>
        <ecNumber evidence="2">2.7.13.3</ecNumber>
    </recommendedName>
</protein>
<dbReference type="Pfam" id="PF02518">
    <property type="entry name" value="HATPase_c"/>
    <property type="match status" value="1"/>
</dbReference>
<evidence type="ECO:0000256" key="6">
    <source>
        <dbReference type="ARBA" id="ARBA00022777"/>
    </source>
</evidence>
<accession>A0A4R7ZKL6</accession>
<keyword evidence="13" id="KW-1185">Reference proteome</keyword>
<evidence type="ECO:0000256" key="8">
    <source>
        <dbReference type="ARBA" id="ARBA00023012"/>
    </source>
</evidence>
<feature type="transmembrane region" description="Helical" evidence="9">
    <location>
        <begin position="165"/>
        <end position="185"/>
    </location>
</feature>
<evidence type="ECO:0000256" key="1">
    <source>
        <dbReference type="ARBA" id="ARBA00000085"/>
    </source>
</evidence>
<keyword evidence="5" id="KW-0547">Nucleotide-binding</keyword>
<dbReference type="CDD" id="cd16917">
    <property type="entry name" value="HATPase_UhpB-NarQ-NarX-like"/>
    <property type="match status" value="1"/>
</dbReference>